<reference evidence="2" key="1">
    <citation type="journal article" date="2017" name="Genome Announc.">
        <title>Draft Genome Sequence of Terrimicrobium sacchariphilum NM-5T, a Facultative Anaerobic Soil Bacterium of the Class Spartobacteria.</title>
        <authorList>
            <person name="Qiu Y.L."/>
            <person name="Tourlousse D.M."/>
            <person name="Matsuura N."/>
            <person name="Ohashi A."/>
            <person name="Sekiguchi Y."/>
        </authorList>
    </citation>
    <scope>NUCLEOTIDE SEQUENCE [LARGE SCALE GENOMIC DNA]</scope>
    <source>
        <strain evidence="2">NM-5</strain>
    </source>
</reference>
<dbReference type="RefSeq" id="WP_075078342.1">
    <property type="nucleotide sequence ID" value="NZ_BDCO01000002.1"/>
</dbReference>
<dbReference type="InParanoid" id="A0A146G4H6"/>
<sequence length="514" mass="57294">MKIDHLKDRLWRLRNLYSIKDAETGRVIPFVPRPEQEAVFQALAGGHRKIIILKARRLGMSTAIDVYAADEAIFHAGRQISIVDRNQDDAGKKLSGICKVAFESLPTAIRERFLIVRDNDSSWQIQTLSGDTVSAIYAGKNARGGTNQLLHISEWGVIQADDSGRSEEILTGALPSAEHGVTIIETTWKGGRNGHLWTLVKDALAIPAERRTLQDWRLFFFPWWNDPTYREAGDESRIDPELRAYFAEKEAEIGCTFDLAQKTWYARRRASLGVFMYREFPTTFDECFRAPIDGAIYAPLLDNLRRQGAITGGPVDGSGLVHTFWDLGSPLNTVVWYVQFVGREIRVVDVDLSSADTPLDLTPVQRVSRMLAKGYVYGTHYLPHDAAVTERSGRTFQSELTAAGLVNTRIIPRTADIWVGINRLRQLMPRMSFRIPACEAGLDALANYHTRSQGEGGRASDEPVHDWSSHAADALRMMAEAEMAGMISSGGAAAHSGRVAVKMAGRTRRFTARH</sequence>
<accession>A0A146G4H6</accession>
<comment type="caution">
    <text evidence="1">The sequence shown here is derived from an EMBL/GenBank/DDBJ whole genome shotgun (WGS) entry which is preliminary data.</text>
</comment>
<proteinExistence type="predicted"/>
<dbReference type="OrthoDB" id="479677at2"/>
<name>A0A146G4H6_TERSA</name>
<organism evidence="1 2">
    <name type="scientific">Terrimicrobium sacchariphilum</name>
    <dbReference type="NCBI Taxonomy" id="690879"/>
    <lineage>
        <taxon>Bacteria</taxon>
        <taxon>Pseudomonadati</taxon>
        <taxon>Verrucomicrobiota</taxon>
        <taxon>Terrimicrobiia</taxon>
        <taxon>Terrimicrobiales</taxon>
        <taxon>Terrimicrobiaceae</taxon>
        <taxon>Terrimicrobium</taxon>
    </lineage>
</organism>
<dbReference type="Proteomes" id="UP000076023">
    <property type="component" value="Unassembled WGS sequence"/>
</dbReference>
<evidence type="ECO:0000313" key="2">
    <source>
        <dbReference type="Proteomes" id="UP000076023"/>
    </source>
</evidence>
<protein>
    <submittedName>
        <fullName evidence="1">Uncharacterized protein</fullName>
    </submittedName>
</protein>
<keyword evidence="2" id="KW-1185">Reference proteome</keyword>
<gene>
    <name evidence="1" type="ORF">TSACC_2910</name>
</gene>
<dbReference type="STRING" id="690879.TSACC_2910"/>
<dbReference type="Gene3D" id="3.40.50.300">
    <property type="entry name" value="P-loop containing nucleotide triphosphate hydrolases"/>
    <property type="match status" value="1"/>
</dbReference>
<dbReference type="Gene3D" id="3.30.420.280">
    <property type="match status" value="1"/>
</dbReference>
<evidence type="ECO:0000313" key="1">
    <source>
        <dbReference type="EMBL" id="GAT32511.1"/>
    </source>
</evidence>
<dbReference type="EMBL" id="BDCO01000002">
    <property type="protein sequence ID" value="GAT32511.1"/>
    <property type="molecule type" value="Genomic_DNA"/>
</dbReference>
<dbReference type="AlphaFoldDB" id="A0A146G4H6"/>
<dbReference type="InterPro" id="IPR027417">
    <property type="entry name" value="P-loop_NTPase"/>
</dbReference>